<proteinExistence type="predicted"/>
<protein>
    <submittedName>
        <fullName evidence="1">Uncharacterized protein</fullName>
    </submittedName>
</protein>
<dbReference type="Proteomes" id="UP001163321">
    <property type="component" value="Chromosome 9"/>
</dbReference>
<organism evidence="1 2">
    <name type="scientific">Peronosclerospora sorghi</name>
    <dbReference type="NCBI Taxonomy" id="230839"/>
    <lineage>
        <taxon>Eukaryota</taxon>
        <taxon>Sar</taxon>
        <taxon>Stramenopiles</taxon>
        <taxon>Oomycota</taxon>
        <taxon>Peronosporomycetes</taxon>
        <taxon>Peronosporales</taxon>
        <taxon>Peronosporaceae</taxon>
        <taxon>Peronosclerospora</taxon>
    </lineage>
</organism>
<name>A0ACC0VFT6_9STRA</name>
<evidence type="ECO:0000313" key="1">
    <source>
        <dbReference type="EMBL" id="KAI9905265.1"/>
    </source>
</evidence>
<reference evidence="1 2" key="1">
    <citation type="journal article" date="2022" name="bioRxiv">
        <title>The genome of the oomycete Peronosclerospora sorghi, a cosmopolitan pathogen of maize and sorghum, is inflated with dispersed pseudogenes.</title>
        <authorList>
            <person name="Fletcher K."/>
            <person name="Martin F."/>
            <person name="Isakeit T."/>
            <person name="Cavanaugh K."/>
            <person name="Magill C."/>
            <person name="Michelmore R."/>
        </authorList>
    </citation>
    <scope>NUCLEOTIDE SEQUENCE [LARGE SCALE GENOMIC DNA]</scope>
    <source>
        <strain evidence="1">P6</strain>
    </source>
</reference>
<comment type="caution">
    <text evidence="1">The sequence shown here is derived from an EMBL/GenBank/DDBJ whole genome shotgun (WGS) entry which is preliminary data.</text>
</comment>
<evidence type="ECO:0000313" key="2">
    <source>
        <dbReference type="Proteomes" id="UP001163321"/>
    </source>
</evidence>
<dbReference type="EMBL" id="CM047588">
    <property type="protein sequence ID" value="KAI9905265.1"/>
    <property type="molecule type" value="Genomic_DNA"/>
</dbReference>
<sequence length="626" mass="71530">MEASSVFDGTTDFRVWRARVENELMRYHLLGYVMVRDYDGSQAFKYNGEEVPPRTLVIHGETERPQQPMKEEASNDYKVVPLHGKLSRWDVLVESAEAKSILQRYLHPDVEYAILNKNIYDSWKMLCALYGNRNNPGAHDLYEMHRVLHRIKLGEKKGESVREFITRWEMLMQQYALATGMELTDGHRSASLVQALPGAWRPMVSSWRGVRPFVPYAELVENIVATRERIQQQSDSTNAPVVKERSSSLSAPFEMQRTQYPEDVVDKSAVSKQVAQMNAKSPQKASASTKSGDKGVDKLVEKRSASSHNNADRAVSPSNGASIDATSDASDNVDSSNGRTSTSWSEQSKGQTGSSSHDSMGKYSSEHLTKDSSSRTSKSSHSGDKYERSNSYDTRDRYYKYDKYESDRGYDRYASINRYDKYSRKSLCRYETNYDSYDRFDGPVCCFYCLKLGHHMKRCWYLKADIENGTTHELHKKYSCALTNDRNQFMVNCLEAYIEEEKRKRGLYNPSSSPKGQRSPSHHESADNRERAHVSHQRPQDALLPSYSSHSPREDQHQSSSSKDASSTYRQRSRSAFPTSEGRTLSRDPRLNRSDLSHRSSDAGKDFEPRKRSRASSCERQPQSYA</sequence>
<keyword evidence="2" id="KW-1185">Reference proteome</keyword>
<accession>A0ACC0VFT6</accession>
<gene>
    <name evidence="1" type="ORF">PsorP6_013585</name>
</gene>